<dbReference type="EMBL" id="JACRTL010000005">
    <property type="protein sequence ID" value="MBC8611420.1"/>
    <property type="molecule type" value="Genomic_DNA"/>
</dbReference>
<dbReference type="Proteomes" id="UP000632659">
    <property type="component" value="Unassembled WGS sequence"/>
</dbReference>
<sequence>MGLLETEAARCGVFISDLKYNPYLNRLILMDLLEMPEERFSLEEWTEGITYLTGTAHIFNNMSEMKAFLQNYRKEQPE</sequence>
<protein>
    <submittedName>
        <fullName evidence="1">Uncharacterized protein</fullName>
    </submittedName>
</protein>
<comment type="caution">
    <text evidence="1">The sequence shown here is derived from an EMBL/GenBank/DDBJ whole genome shotgun (WGS) entry which is preliminary data.</text>
</comment>
<dbReference type="AlphaFoldDB" id="A0A8J6PKF7"/>
<organism evidence="1 2">
    <name type="scientific">Massiliimalia timonensis</name>
    <dbReference type="NCBI Taxonomy" id="1987501"/>
    <lineage>
        <taxon>Bacteria</taxon>
        <taxon>Bacillati</taxon>
        <taxon>Bacillota</taxon>
        <taxon>Clostridia</taxon>
        <taxon>Eubacteriales</taxon>
        <taxon>Oscillospiraceae</taxon>
        <taxon>Massiliimalia</taxon>
    </lineage>
</organism>
<dbReference type="RefSeq" id="WP_187536637.1">
    <property type="nucleotide sequence ID" value="NZ_JACRTL010000005.1"/>
</dbReference>
<keyword evidence="2" id="KW-1185">Reference proteome</keyword>
<name>A0A8J6PKF7_9FIRM</name>
<evidence type="ECO:0000313" key="2">
    <source>
        <dbReference type="Proteomes" id="UP000632659"/>
    </source>
</evidence>
<proteinExistence type="predicted"/>
<reference evidence="1" key="1">
    <citation type="submission" date="2020-08" db="EMBL/GenBank/DDBJ databases">
        <title>Genome public.</title>
        <authorList>
            <person name="Liu C."/>
            <person name="Sun Q."/>
        </authorList>
    </citation>
    <scope>NUCLEOTIDE SEQUENCE</scope>
    <source>
        <strain evidence="1">NSJ-15</strain>
    </source>
</reference>
<gene>
    <name evidence="1" type="ORF">H8702_09940</name>
</gene>
<evidence type="ECO:0000313" key="1">
    <source>
        <dbReference type="EMBL" id="MBC8611420.1"/>
    </source>
</evidence>
<accession>A0A8J6PKF7</accession>